<feature type="binding site" evidence="8">
    <location>
        <position position="225"/>
    </location>
    <ligand>
        <name>K(+)</name>
        <dbReference type="ChEBI" id="CHEBI:29103"/>
    </ligand>
</feature>
<organism evidence="10 11">
    <name type="scientific">Variibacter gotjawalensis</name>
    <dbReference type="NCBI Taxonomy" id="1333996"/>
    <lineage>
        <taxon>Bacteria</taxon>
        <taxon>Pseudomonadati</taxon>
        <taxon>Pseudomonadota</taxon>
        <taxon>Alphaproteobacteria</taxon>
        <taxon>Hyphomicrobiales</taxon>
        <taxon>Nitrobacteraceae</taxon>
        <taxon>Variibacter</taxon>
    </lineage>
</organism>
<dbReference type="InterPro" id="IPR025867">
    <property type="entry name" value="MnmE_helical"/>
</dbReference>
<evidence type="ECO:0000256" key="3">
    <source>
        <dbReference type="ARBA" id="ARBA00022741"/>
    </source>
</evidence>
<evidence type="ECO:0000256" key="6">
    <source>
        <dbReference type="ARBA" id="ARBA00022958"/>
    </source>
</evidence>
<keyword evidence="6 8" id="KW-0630">Potassium</keyword>
<dbReference type="SMART" id="SM00382">
    <property type="entry name" value="AAA"/>
    <property type="match status" value="1"/>
</dbReference>
<dbReference type="KEGG" id="vgo:GJW-30_1_00746"/>
<dbReference type="Gene3D" id="3.40.50.300">
    <property type="entry name" value="P-loop containing nucleotide triphosphate hydrolases"/>
    <property type="match status" value="1"/>
</dbReference>
<dbReference type="InterPro" id="IPR031168">
    <property type="entry name" value="G_TrmE"/>
</dbReference>
<dbReference type="InterPro" id="IPR004520">
    <property type="entry name" value="GTPase_MnmE"/>
</dbReference>
<feature type="binding site" evidence="8">
    <location>
        <position position="244"/>
    </location>
    <ligand>
        <name>K(+)</name>
        <dbReference type="ChEBI" id="CHEBI:29103"/>
    </ligand>
</feature>
<dbReference type="EC" id="3.6.-.-" evidence="8"/>
<comment type="similarity">
    <text evidence="1 8">Belongs to the TRAFAC class TrmE-Era-EngA-EngB-Septin-like GTPase superfamily. TrmE GTPase family.</text>
</comment>
<dbReference type="GO" id="GO:0003924">
    <property type="term" value="F:GTPase activity"/>
    <property type="evidence" value="ECO:0007669"/>
    <property type="project" value="UniProtKB-UniRule"/>
</dbReference>
<feature type="domain" description="TrmE-type G" evidence="9">
    <location>
        <begin position="215"/>
        <end position="360"/>
    </location>
</feature>
<evidence type="ECO:0000256" key="4">
    <source>
        <dbReference type="ARBA" id="ARBA00022801"/>
    </source>
</evidence>
<comment type="caution">
    <text evidence="8">Lacks conserved residue(s) required for the propagation of feature annotation.</text>
</comment>
<comment type="cofactor">
    <cofactor evidence="8">
        <name>K(+)</name>
        <dbReference type="ChEBI" id="CHEBI:29103"/>
    </cofactor>
    <text evidence="8">Binds 1 potassium ion per subunit.</text>
</comment>
<evidence type="ECO:0000313" key="10">
    <source>
        <dbReference type="EMBL" id="BAT58224.1"/>
    </source>
</evidence>
<feature type="binding site" evidence="8">
    <location>
        <position position="250"/>
    </location>
    <ligand>
        <name>Mg(2+)</name>
        <dbReference type="ChEBI" id="CHEBI:18420"/>
    </ligand>
</feature>
<keyword evidence="5 8" id="KW-0460">Magnesium</keyword>
<feature type="binding site" evidence="8">
    <location>
        <position position="246"/>
    </location>
    <ligand>
        <name>K(+)</name>
        <dbReference type="ChEBI" id="CHEBI:29103"/>
    </ligand>
</feature>
<dbReference type="OrthoDB" id="9805918at2"/>
<proteinExistence type="inferred from homology"/>
<dbReference type="GO" id="GO:0046872">
    <property type="term" value="F:metal ion binding"/>
    <property type="evidence" value="ECO:0007669"/>
    <property type="project" value="UniProtKB-KW"/>
</dbReference>
<keyword evidence="11" id="KW-1185">Reference proteome</keyword>
<evidence type="ECO:0000256" key="7">
    <source>
        <dbReference type="ARBA" id="ARBA00023134"/>
    </source>
</evidence>
<feature type="binding site" evidence="8">
    <location>
        <begin position="269"/>
        <end position="272"/>
    </location>
    <ligand>
        <name>GTP</name>
        <dbReference type="ChEBI" id="CHEBI:37565"/>
    </ligand>
</feature>
<keyword evidence="4 8" id="KW-0378">Hydrolase</keyword>
<keyword evidence="8" id="KW-0479">Metal-binding</keyword>
<evidence type="ECO:0000259" key="9">
    <source>
        <dbReference type="PROSITE" id="PS51709"/>
    </source>
</evidence>
<keyword evidence="3 8" id="KW-0547">Nucleotide-binding</keyword>
<comment type="subunit">
    <text evidence="8">Homodimer. Heterotetramer of two MnmE and two MnmG subunits.</text>
</comment>
<dbReference type="Proteomes" id="UP000236884">
    <property type="component" value="Chromosome"/>
</dbReference>
<protein>
    <recommendedName>
        <fullName evidence="8">tRNA modification GTPase MnmE</fullName>
        <ecNumber evidence="8">3.6.-.-</ecNumber>
    </recommendedName>
</protein>
<dbReference type="CDD" id="cd04164">
    <property type="entry name" value="trmE"/>
    <property type="match status" value="1"/>
</dbReference>
<dbReference type="InterPro" id="IPR006073">
    <property type="entry name" value="GTP-bd"/>
</dbReference>
<dbReference type="PROSITE" id="PS51709">
    <property type="entry name" value="G_TRME"/>
    <property type="match status" value="1"/>
</dbReference>
<dbReference type="NCBIfam" id="TIGR00231">
    <property type="entry name" value="small_GTP"/>
    <property type="match status" value="1"/>
</dbReference>
<dbReference type="HAMAP" id="MF_00379">
    <property type="entry name" value="GTPase_MnmE"/>
    <property type="match status" value="1"/>
</dbReference>
<evidence type="ECO:0000256" key="8">
    <source>
        <dbReference type="HAMAP-Rule" id="MF_00379"/>
    </source>
</evidence>
<dbReference type="SUPFAM" id="SSF52540">
    <property type="entry name" value="P-loop containing nucleoside triphosphate hydrolases"/>
    <property type="match status" value="1"/>
</dbReference>
<dbReference type="Pfam" id="PF01926">
    <property type="entry name" value="MMR_HSR1"/>
    <property type="match status" value="1"/>
</dbReference>
<dbReference type="Gene3D" id="1.20.120.430">
    <property type="entry name" value="tRNA modification GTPase MnmE domain 2"/>
    <property type="match status" value="1"/>
</dbReference>
<dbReference type="NCBIfam" id="NF003661">
    <property type="entry name" value="PRK05291.1-3"/>
    <property type="match status" value="1"/>
</dbReference>
<keyword evidence="8" id="KW-0963">Cytoplasm</keyword>
<dbReference type="InterPro" id="IPR027417">
    <property type="entry name" value="P-loop_NTPase"/>
</dbReference>
<dbReference type="RefSeq" id="WP_096351804.1">
    <property type="nucleotide sequence ID" value="NZ_AP014946.1"/>
</dbReference>
<dbReference type="GO" id="GO:0030488">
    <property type="term" value="P:tRNA methylation"/>
    <property type="evidence" value="ECO:0007669"/>
    <property type="project" value="TreeGrafter"/>
</dbReference>
<keyword evidence="2 8" id="KW-0819">tRNA processing</keyword>
<dbReference type="CDD" id="cd14858">
    <property type="entry name" value="TrmE_N"/>
    <property type="match status" value="1"/>
</dbReference>
<dbReference type="InterPro" id="IPR027368">
    <property type="entry name" value="MnmE_dom2"/>
</dbReference>
<name>A0A0S3PQS2_9BRAD</name>
<dbReference type="InterPro" id="IPR018948">
    <property type="entry name" value="GTP-bd_TrmE_N"/>
</dbReference>
<dbReference type="Gene3D" id="3.30.1360.120">
    <property type="entry name" value="Probable tRNA modification gtpase trme, domain 1"/>
    <property type="match status" value="1"/>
</dbReference>
<dbReference type="Pfam" id="PF12631">
    <property type="entry name" value="MnmE_helical"/>
    <property type="match status" value="1"/>
</dbReference>
<dbReference type="Pfam" id="PF10396">
    <property type="entry name" value="TrmE_N"/>
    <property type="match status" value="1"/>
</dbReference>
<feature type="binding site" evidence="8">
    <location>
        <position position="229"/>
    </location>
    <ligand>
        <name>Mg(2+)</name>
        <dbReference type="ChEBI" id="CHEBI:18420"/>
    </ligand>
</feature>
<dbReference type="InterPro" id="IPR003593">
    <property type="entry name" value="AAA+_ATPase"/>
</dbReference>
<dbReference type="GO" id="GO:0005737">
    <property type="term" value="C:cytoplasm"/>
    <property type="evidence" value="ECO:0007669"/>
    <property type="project" value="UniProtKB-SubCell"/>
</dbReference>
<feature type="binding site" evidence="8">
    <location>
        <begin position="225"/>
        <end position="230"/>
    </location>
    <ligand>
        <name>GTP</name>
        <dbReference type="ChEBI" id="CHEBI:37565"/>
    </ligand>
</feature>
<evidence type="ECO:0000256" key="2">
    <source>
        <dbReference type="ARBA" id="ARBA00022694"/>
    </source>
</evidence>
<sequence>MDTIFALSSGALPAAIGIVRLSGPKAGDALQALVGRLPQPRTAALVRVREPESGAAIDQALALWFPAPSSETGENMAELQLHGGRAVVAAVFAALGRMDGLRLAVPGEFTRRALANGHMDLPAVEALADLIAAETEQQRGQAIGQMLGGLSRRADAWRQQIISAQARIEAAIDFSDEGDVSEDVAAASLKEVAGLRAELDAVLAEAQRGERVRDGIVVAIAGPPNAGKSSLVNAIAQRDVAIVSPIAGTTRDVIEVHLDLQGYPVTIIDTAGIHDSSEPIEQEGIRRARLRAEGADLVLWLDDLSGQPSLPEAFGADVWRVGSKSDLVDSSAKQRADWLTSTRSGDGVGELVSAIGSYVAERYGRGESRIITRERHRLAIQDSRDALLRAEAAALGDEVVAEELRLAGRALERLLGRIDVEHVLDAVFRDFCIGK</sequence>
<comment type="subcellular location">
    <subcellularLocation>
        <location evidence="8">Cytoplasm</location>
    </subcellularLocation>
</comment>
<accession>A0A0S3PQS2</accession>
<keyword evidence="7 8" id="KW-0342">GTP-binding</keyword>
<dbReference type="SUPFAM" id="SSF116878">
    <property type="entry name" value="TrmE connector domain"/>
    <property type="match status" value="1"/>
</dbReference>
<evidence type="ECO:0000256" key="1">
    <source>
        <dbReference type="ARBA" id="ARBA00011043"/>
    </source>
</evidence>
<dbReference type="GO" id="GO:0002098">
    <property type="term" value="P:tRNA wobble uridine modification"/>
    <property type="evidence" value="ECO:0007669"/>
    <property type="project" value="TreeGrafter"/>
</dbReference>
<feature type="binding site" evidence="8">
    <location>
        <position position="249"/>
    </location>
    <ligand>
        <name>K(+)</name>
        <dbReference type="ChEBI" id="CHEBI:29103"/>
    </ligand>
</feature>
<evidence type="ECO:0000256" key="5">
    <source>
        <dbReference type="ARBA" id="ARBA00022842"/>
    </source>
</evidence>
<dbReference type="PANTHER" id="PTHR42714">
    <property type="entry name" value="TRNA MODIFICATION GTPASE GTPBP3"/>
    <property type="match status" value="1"/>
</dbReference>
<gene>
    <name evidence="8 10" type="primary">mnmE</name>
    <name evidence="8" type="synonym">trmE</name>
    <name evidence="10" type="ORF">GJW-30_1_00746</name>
</gene>
<comment type="function">
    <text evidence="8">Exhibits a very high intrinsic GTPase hydrolysis rate. Involved in the addition of a carboxymethylaminomethyl (cmnm) group at the wobble position (U34) of certain tRNAs, forming tRNA-cmnm(5)s(2)U34.</text>
</comment>
<dbReference type="InterPro" id="IPR027266">
    <property type="entry name" value="TrmE/GcvT-like"/>
</dbReference>
<dbReference type="PANTHER" id="PTHR42714:SF2">
    <property type="entry name" value="TRNA MODIFICATION GTPASE GTPBP3, MITOCHONDRIAL"/>
    <property type="match status" value="1"/>
</dbReference>
<dbReference type="FunFam" id="3.30.1360.120:FF:000007">
    <property type="entry name" value="tRNA modification GTPase GTPBP3, mitochondrial"/>
    <property type="match status" value="1"/>
</dbReference>
<dbReference type="EMBL" id="AP014946">
    <property type="protein sequence ID" value="BAT58224.1"/>
    <property type="molecule type" value="Genomic_DNA"/>
</dbReference>
<reference evidence="10 11" key="1">
    <citation type="submission" date="2015-08" db="EMBL/GenBank/DDBJ databases">
        <title>Investigation of the bacterial diversity of lava forest soil.</title>
        <authorList>
            <person name="Lee J.S."/>
        </authorList>
    </citation>
    <scope>NUCLEOTIDE SEQUENCE [LARGE SCALE GENOMIC DNA]</scope>
    <source>
        <strain evidence="10 11">GJW-30</strain>
    </source>
</reference>
<feature type="binding site" evidence="8">
    <location>
        <begin position="244"/>
        <end position="250"/>
    </location>
    <ligand>
        <name>GTP</name>
        <dbReference type="ChEBI" id="CHEBI:37565"/>
    </ligand>
</feature>
<dbReference type="AlphaFoldDB" id="A0A0S3PQS2"/>
<dbReference type="GO" id="GO:0005525">
    <property type="term" value="F:GTP binding"/>
    <property type="evidence" value="ECO:0007669"/>
    <property type="project" value="UniProtKB-UniRule"/>
</dbReference>
<evidence type="ECO:0000313" key="11">
    <source>
        <dbReference type="Proteomes" id="UP000236884"/>
    </source>
</evidence>
<dbReference type="InterPro" id="IPR005225">
    <property type="entry name" value="Small_GTP-bd"/>
</dbReference>